<dbReference type="PROSITE" id="PS50985">
    <property type="entry name" value="GRAS"/>
    <property type="match status" value="1"/>
</dbReference>
<evidence type="ECO:0000313" key="6">
    <source>
        <dbReference type="EMBL" id="AIY30624.1"/>
    </source>
</evidence>
<gene>
    <name evidence="7" type="ORF">JCGZ_09844</name>
</gene>
<dbReference type="KEGG" id="jcu:105650460"/>
<feature type="region of interest" description="SAW" evidence="5">
    <location>
        <begin position="371"/>
        <end position="461"/>
    </location>
</feature>
<dbReference type="InterPro" id="IPR005202">
    <property type="entry name" value="TF_GRAS"/>
</dbReference>
<comment type="caution">
    <text evidence="5">Lacks conserved residue(s) required for the propagation of feature annotation.</text>
</comment>
<evidence type="ECO:0000256" key="3">
    <source>
        <dbReference type="ARBA" id="ARBA00023163"/>
    </source>
</evidence>
<proteinExistence type="evidence at transcript level"/>
<protein>
    <submittedName>
        <fullName evidence="6">GRAS31</fullName>
    </submittedName>
</protein>
<dbReference type="EMBL" id="KK916954">
    <property type="protein sequence ID" value="KDP20217.1"/>
    <property type="molecule type" value="Genomic_DNA"/>
</dbReference>
<evidence type="ECO:0000313" key="8">
    <source>
        <dbReference type="Proteomes" id="UP000027138"/>
    </source>
</evidence>
<organism evidence="7 8">
    <name type="scientific">Jatropha curcas</name>
    <name type="common">Barbados nut</name>
    <dbReference type="NCBI Taxonomy" id="180498"/>
    <lineage>
        <taxon>Eukaryota</taxon>
        <taxon>Viridiplantae</taxon>
        <taxon>Streptophyta</taxon>
        <taxon>Embryophyta</taxon>
        <taxon>Tracheophyta</taxon>
        <taxon>Spermatophyta</taxon>
        <taxon>Magnoliopsida</taxon>
        <taxon>eudicotyledons</taxon>
        <taxon>Gunneridae</taxon>
        <taxon>Pentapetalae</taxon>
        <taxon>rosids</taxon>
        <taxon>fabids</taxon>
        <taxon>Malpighiales</taxon>
        <taxon>Euphorbiaceae</taxon>
        <taxon>Crotonoideae</taxon>
        <taxon>Jatropheae</taxon>
        <taxon>Jatropha</taxon>
    </lineage>
</organism>
<comment type="subcellular location">
    <subcellularLocation>
        <location evidence="1">Nucleus</location>
    </subcellularLocation>
</comment>
<dbReference type="Proteomes" id="UP000027138">
    <property type="component" value="Unassembled WGS sequence"/>
</dbReference>
<accession>A0A067J906</accession>
<evidence type="ECO:0000256" key="5">
    <source>
        <dbReference type="PROSITE-ProRule" id="PRU01191"/>
    </source>
</evidence>
<keyword evidence="2" id="KW-0805">Transcription regulation</keyword>
<comment type="similarity">
    <text evidence="5">Belongs to the GRAS family.</text>
</comment>
<dbReference type="AlphaFoldDB" id="A0A067J906"/>
<reference evidence="7 8" key="1">
    <citation type="journal article" date="2014" name="PLoS ONE">
        <title>Global Analysis of Gene Expression Profiles in Physic Nut (Jatropha curcas L.) Seedlings Exposed to Salt Stress.</title>
        <authorList>
            <person name="Zhang L."/>
            <person name="Zhang C."/>
            <person name="Wu P."/>
            <person name="Chen Y."/>
            <person name="Li M."/>
            <person name="Jiang H."/>
            <person name="Wu G."/>
        </authorList>
    </citation>
    <scope>NUCLEOTIDE SEQUENCE [LARGE SCALE GENOMIC DNA]</scope>
    <source>
        <strain evidence="8">cv. GZQX0401</strain>
        <tissue evidence="7">Young leaves</tissue>
    </source>
</reference>
<keyword evidence="4" id="KW-0539">Nucleus</keyword>
<evidence type="ECO:0000313" key="7">
    <source>
        <dbReference type="EMBL" id="KDP20217.1"/>
    </source>
</evidence>
<evidence type="ECO:0000256" key="2">
    <source>
        <dbReference type="ARBA" id="ARBA00023015"/>
    </source>
</evidence>
<keyword evidence="3" id="KW-0804">Transcription</keyword>
<dbReference type="STRING" id="180498.A0A067J906"/>
<evidence type="ECO:0000256" key="4">
    <source>
        <dbReference type="ARBA" id="ARBA00023242"/>
    </source>
</evidence>
<reference evidence="6" key="2">
    <citation type="submission" date="2014-08" db="EMBL/GenBank/DDBJ databases">
        <title>Genome-wide identification of GRAS genes in physic nut Jatropha curcas L.</title>
        <authorList>
            <person name="Wu Z."/>
        </authorList>
    </citation>
    <scope>NUCLEOTIDE SEQUENCE</scope>
</reference>
<dbReference type="EMBL" id="KM391918">
    <property type="protein sequence ID" value="AIY30624.1"/>
    <property type="molecule type" value="mRNA"/>
</dbReference>
<keyword evidence="8" id="KW-1185">Reference proteome</keyword>
<dbReference type="Pfam" id="PF03514">
    <property type="entry name" value="GRAS"/>
    <property type="match status" value="1"/>
</dbReference>
<dbReference type="PANTHER" id="PTHR31636">
    <property type="entry name" value="OSJNBA0084A10.13 PROTEIN-RELATED"/>
    <property type="match status" value="1"/>
</dbReference>
<name>A0A067J906_JATCU</name>
<feature type="short sequence motif" description="VHIID" evidence="5">
    <location>
        <begin position="194"/>
        <end position="198"/>
    </location>
</feature>
<dbReference type="OrthoDB" id="1934063at2759"/>
<evidence type="ECO:0000256" key="1">
    <source>
        <dbReference type="ARBA" id="ARBA00004123"/>
    </source>
</evidence>
<sequence length="463" mass="53189">MMEAIQEEDLLNLSLAIVTDRSSPERKRKREIKALSFNPLNFYEGSEGKIFRLLQMREQMLKPDSKRKGVVVLEDGKGLHLIHLLLITATAVDENNIPSALQNLTELYQSVSLTGDSVQRVVAYFADGLSARVLTRESPFYEMIMKEPTSEEEFMAVTHLYRVSPYYQFAHFTANQVILEEFEKEAGENNNRALHVIDFDACYGFQWPSLIQSVSEKATFSNRVFLRITGFGRSIEELQETESRLVSFSKGFKNLVFEFQGLLRGSKMINFKKRKNETVAVNLVFHLNTLNDPLKISDTLKLVYSFNPSIVILVEQESSRSPRSFLSRFMESLHYFAAMFDSLDDCLPLESLERLSIEKNHLGKEIKCMLNFDKENSYCPRFEKMETWKGRMESHGFAGLKLSSKCLIQAKLLLKIRTHYCPLQFDGESSNGGFRVFERDDGKAISLGWQDRCLLTASAWRCV</sequence>
<dbReference type="GO" id="GO:0005634">
    <property type="term" value="C:nucleus"/>
    <property type="evidence" value="ECO:0007669"/>
    <property type="project" value="UniProtKB-SubCell"/>
</dbReference>